<protein>
    <submittedName>
        <fullName evidence="2">Uncharacterized protein</fullName>
    </submittedName>
</protein>
<keyword evidence="1" id="KW-1133">Transmembrane helix</keyword>
<keyword evidence="3" id="KW-1185">Reference proteome</keyword>
<feature type="transmembrane region" description="Helical" evidence="1">
    <location>
        <begin position="39"/>
        <end position="55"/>
    </location>
</feature>
<proteinExistence type="predicted"/>
<keyword evidence="1" id="KW-0812">Transmembrane</keyword>
<gene>
    <name evidence="2" type="ORF">NTEN_LOCUS8431</name>
</gene>
<evidence type="ECO:0000256" key="1">
    <source>
        <dbReference type="SAM" id="Phobius"/>
    </source>
</evidence>
<evidence type="ECO:0000313" key="3">
    <source>
        <dbReference type="Proteomes" id="UP000479000"/>
    </source>
</evidence>
<feature type="transmembrane region" description="Helical" evidence="1">
    <location>
        <begin position="6"/>
        <end position="27"/>
    </location>
</feature>
<organism evidence="2 3">
    <name type="scientific">Nesidiocoris tenuis</name>
    <dbReference type="NCBI Taxonomy" id="355587"/>
    <lineage>
        <taxon>Eukaryota</taxon>
        <taxon>Metazoa</taxon>
        <taxon>Ecdysozoa</taxon>
        <taxon>Arthropoda</taxon>
        <taxon>Hexapoda</taxon>
        <taxon>Insecta</taxon>
        <taxon>Pterygota</taxon>
        <taxon>Neoptera</taxon>
        <taxon>Paraneoptera</taxon>
        <taxon>Hemiptera</taxon>
        <taxon>Heteroptera</taxon>
        <taxon>Panheteroptera</taxon>
        <taxon>Cimicomorpha</taxon>
        <taxon>Miridae</taxon>
        <taxon>Dicyphina</taxon>
        <taxon>Nesidiocoris</taxon>
    </lineage>
</organism>
<keyword evidence="1" id="KW-0472">Membrane</keyword>
<accession>A0A6H5GGJ2</accession>
<dbReference type="Proteomes" id="UP000479000">
    <property type="component" value="Unassembled WGS sequence"/>
</dbReference>
<name>A0A6H5GGJ2_9HEMI</name>
<sequence length="297" mass="34469">MEVLCVIYAPLVYFHIYSVNGSIVIVLKSRIGTELQKKLFYFHIYRVNGSIVIVLKSRVGTELRKKLFLIHIYSESLPEQVSVCPVNGSTYCNLPKMENRNELQKKRLLIHIYSESLPEQVSVCPCVRLSVNGSIVIVLKSRIGTELQKKLFLIHTYSESLPEQVSVCPCIRIRIPPGENKRSECLNKRQLRVYSRPRLRAAFPPTLFPLKKTALTSSTDCKYLPISYVIIIYEIFNTLHSRYSTVRRESDECGRHRRSKVDRQGEPLALLQCADIKTVYWRRTTTYHRRLICDCEQ</sequence>
<evidence type="ECO:0000313" key="2">
    <source>
        <dbReference type="EMBL" id="CAB0002644.1"/>
    </source>
</evidence>
<dbReference type="EMBL" id="CADCXU010012770">
    <property type="protein sequence ID" value="CAB0002644.1"/>
    <property type="molecule type" value="Genomic_DNA"/>
</dbReference>
<reference evidence="2 3" key="1">
    <citation type="submission" date="2020-02" db="EMBL/GenBank/DDBJ databases">
        <authorList>
            <person name="Ferguson B K."/>
        </authorList>
    </citation>
    <scope>NUCLEOTIDE SEQUENCE [LARGE SCALE GENOMIC DNA]</scope>
</reference>
<dbReference type="OrthoDB" id="6226069at2759"/>
<dbReference type="AlphaFoldDB" id="A0A6H5GGJ2"/>